<accession>A0A1D1YSH7</accession>
<name>A0A1D1YSH7_9ARAE</name>
<dbReference type="EMBL" id="GDJX01010339">
    <property type="protein sequence ID" value="JAT57597.1"/>
    <property type="molecule type" value="Transcribed_RNA"/>
</dbReference>
<reference evidence="1" key="1">
    <citation type="submission" date="2015-07" db="EMBL/GenBank/DDBJ databases">
        <title>Transcriptome Assembly of Anthurium amnicola.</title>
        <authorList>
            <person name="Suzuki J."/>
        </authorList>
    </citation>
    <scope>NUCLEOTIDE SEQUENCE</scope>
</reference>
<feature type="non-terminal residue" evidence="1">
    <location>
        <position position="128"/>
    </location>
</feature>
<organism evidence="1">
    <name type="scientific">Anthurium amnicola</name>
    <dbReference type="NCBI Taxonomy" id="1678845"/>
    <lineage>
        <taxon>Eukaryota</taxon>
        <taxon>Viridiplantae</taxon>
        <taxon>Streptophyta</taxon>
        <taxon>Embryophyta</taxon>
        <taxon>Tracheophyta</taxon>
        <taxon>Spermatophyta</taxon>
        <taxon>Magnoliopsida</taxon>
        <taxon>Liliopsida</taxon>
        <taxon>Araceae</taxon>
        <taxon>Pothoideae</taxon>
        <taxon>Potheae</taxon>
        <taxon>Anthurium</taxon>
    </lineage>
</organism>
<sequence length="128" mass="14263">MNGNGNEINFFAPHHHLPLVVWSPPLCNPTTTTFGICLRTPAVSFHLHAIFSSESVEMYKCLMDVCVRERESSTALAAAFGPVDVPRADGLNVGRERDQQEWQQGEAAYLSFSRQMTGGRGERKRAQQ</sequence>
<dbReference type="AlphaFoldDB" id="A0A1D1YSH7"/>
<gene>
    <name evidence="1" type="primary">astD_0</name>
    <name evidence="1" type="ORF">g.28322</name>
</gene>
<protein>
    <submittedName>
        <fullName evidence="1">N-succinylglutamate 5-semialdehyde dehydrogenase</fullName>
    </submittedName>
</protein>
<evidence type="ECO:0000313" key="1">
    <source>
        <dbReference type="EMBL" id="JAT57597.1"/>
    </source>
</evidence>
<proteinExistence type="predicted"/>